<dbReference type="Pfam" id="PF13406">
    <property type="entry name" value="SLT_2"/>
    <property type="match status" value="1"/>
</dbReference>
<protein>
    <submittedName>
        <fullName evidence="5">Lytic murein transglycosylase</fullName>
    </submittedName>
</protein>
<dbReference type="InterPro" id="IPR043426">
    <property type="entry name" value="MltB-like"/>
</dbReference>
<feature type="domain" description="Transglycosylase SLT" evidence="4">
    <location>
        <begin position="23"/>
        <end position="313"/>
    </location>
</feature>
<dbReference type="SUPFAM" id="SSF53955">
    <property type="entry name" value="Lysozyme-like"/>
    <property type="match status" value="1"/>
</dbReference>
<dbReference type="InterPro" id="IPR023346">
    <property type="entry name" value="Lysozyme-like_dom_sf"/>
</dbReference>
<evidence type="ECO:0000256" key="2">
    <source>
        <dbReference type="SAM" id="SignalP"/>
    </source>
</evidence>
<dbReference type="AlphaFoldDB" id="A0A7S8C8L5"/>
<keyword evidence="2" id="KW-0732">Signal</keyword>
<dbReference type="InterPro" id="IPR036365">
    <property type="entry name" value="PGBD-like_sf"/>
</dbReference>
<dbReference type="EMBL" id="CP058214">
    <property type="protein sequence ID" value="QPC45382.1"/>
    <property type="molecule type" value="Genomic_DNA"/>
</dbReference>
<sequence length="392" mass="42595">MKAAVAGAILAVLSAGPASASRFSSCIDTLKAAAMRAGVSRTVADRALDGTRPIEKVTRLSQSQPEFETPIWDYMGFLVDEERVREGRAMMRRYDRILREAERRYGVNRYIIAAVWGVETDYGQEPGEIFLPHALATLACQGGRRAGFWRGELIAALQLVQRGDVRLDRLYGSWAGAFGQTQFIPSTYKRLAVDFDGDGRRDLIGSVADALGSTANFLRDAGWKPGESWMIEVKVPAGYRGPTGRGRKASLTTWGKRGVVRADGKRLSGGARAGLLLPAGPNGPGFLVFRNFDAIYSYNLAESYALAISHLADRLAGYPALRTSWPTDDPGLSRAQRLHLQKLLIANGYDIGEADGKVGPMTRAGIAEAEKDRGMTPTGRPGRKIYRALGGE</sequence>
<dbReference type="Pfam" id="PF01471">
    <property type="entry name" value="PG_binding_1"/>
    <property type="match status" value="1"/>
</dbReference>
<dbReference type="GO" id="GO:0008933">
    <property type="term" value="F:peptidoglycan lytic transglycosylase activity"/>
    <property type="evidence" value="ECO:0007669"/>
    <property type="project" value="TreeGrafter"/>
</dbReference>
<evidence type="ECO:0000256" key="1">
    <source>
        <dbReference type="SAM" id="MobiDB-lite"/>
    </source>
</evidence>
<accession>A0A7S8C8L5</accession>
<keyword evidence="6" id="KW-1185">Reference proteome</keyword>
<evidence type="ECO:0000313" key="5">
    <source>
        <dbReference type="EMBL" id="QPC45382.1"/>
    </source>
</evidence>
<dbReference type="KEGG" id="kmn:HW532_16775"/>
<dbReference type="RefSeq" id="WP_213164619.1">
    <property type="nucleotide sequence ID" value="NZ_CP058214.1"/>
</dbReference>
<gene>
    <name evidence="5" type="ORF">HW532_16775</name>
</gene>
<dbReference type="PANTHER" id="PTHR30163:SF10">
    <property type="entry name" value="TRANSGLYCOLASE-RELATED"/>
    <property type="match status" value="1"/>
</dbReference>
<feature type="domain" description="Peptidoglycan binding-like" evidence="3">
    <location>
        <begin position="335"/>
        <end position="389"/>
    </location>
</feature>
<proteinExistence type="predicted"/>
<dbReference type="InterPro" id="IPR002477">
    <property type="entry name" value="Peptidoglycan-bd-like"/>
</dbReference>
<dbReference type="InterPro" id="IPR036366">
    <property type="entry name" value="PGBDSf"/>
</dbReference>
<dbReference type="Gene3D" id="1.10.530.10">
    <property type="match status" value="1"/>
</dbReference>
<dbReference type="PANTHER" id="PTHR30163">
    <property type="entry name" value="MEMBRANE-BOUND LYTIC MUREIN TRANSGLYCOSYLASE B"/>
    <property type="match status" value="1"/>
</dbReference>
<dbReference type="CDD" id="cd13399">
    <property type="entry name" value="Slt35-like"/>
    <property type="match status" value="1"/>
</dbReference>
<evidence type="ECO:0000259" key="3">
    <source>
        <dbReference type="Pfam" id="PF01471"/>
    </source>
</evidence>
<dbReference type="GO" id="GO:0009253">
    <property type="term" value="P:peptidoglycan catabolic process"/>
    <property type="evidence" value="ECO:0007669"/>
    <property type="project" value="TreeGrafter"/>
</dbReference>
<evidence type="ECO:0000259" key="4">
    <source>
        <dbReference type="Pfam" id="PF13406"/>
    </source>
</evidence>
<feature type="region of interest" description="Disordered" evidence="1">
    <location>
        <begin position="372"/>
        <end position="392"/>
    </location>
</feature>
<feature type="chain" id="PRO_5032333020" evidence="2">
    <location>
        <begin position="21"/>
        <end position="392"/>
    </location>
</feature>
<organism evidence="5 6">
    <name type="scientific">Kaustia mangrovi</name>
    <dbReference type="NCBI Taxonomy" id="2593653"/>
    <lineage>
        <taxon>Bacteria</taxon>
        <taxon>Pseudomonadati</taxon>
        <taxon>Pseudomonadota</taxon>
        <taxon>Alphaproteobacteria</taxon>
        <taxon>Hyphomicrobiales</taxon>
        <taxon>Parvibaculaceae</taxon>
        <taxon>Kaustia</taxon>
    </lineage>
</organism>
<dbReference type="Gene3D" id="1.10.8.350">
    <property type="entry name" value="Bacterial muramidase"/>
    <property type="match status" value="1"/>
</dbReference>
<name>A0A7S8C8L5_9HYPH</name>
<feature type="signal peptide" evidence="2">
    <location>
        <begin position="1"/>
        <end position="20"/>
    </location>
</feature>
<dbReference type="Gene3D" id="1.10.101.10">
    <property type="entry name" value="PGBD-like superfamily/PGBD"/>
    <property type="match status" value="1"/>
</dbReference>
<dbReference type="SUPFAM" id="SSF47090">
    <property type="entry name" value="PGBD-like"/>
    <property type="match status" value="1"/>
</dbReference>
<dbReference type="InterPro" id="IPR011970">
    <property type="entry name" value="MltB_2"/>
</dbReference>
<reference evidence="5 6" key="1">
    <citation type="submission" date="2020-06" db="EMBL/GenBank/DDBJ databases">
        <title>Genome sequence of 2 isolates from Red Sea Mangroves.</title>
        <authorList>
            <person name="Sefrji F."/>
            <person name="Michoud G."/>
            <person name="Merlino G."/>
            <person name="Daffonchio D."/>
        </authorList>
    </citation>
    <scope>NUCLEOTIDE SEQUENCE [LARGE SCALE GENOMIC DNA]</scope>
    <source>
        <strain evidence="5 6">R1DC25</strain>
    </source>
</reference>
<dbReference type="NCBIfam" id="TIGR02283">
    <property type="entry name" value="MltB_2"/>
    <property type="match status" value="1"/>
</dbReference>
<dbReference type="Proteomes" id="UP000593594">
    <property type="component" value="Chromosome"/>
</dbReference>
<evidence type="ECO:0000313" key="6">
    <source>
        <dbReference type="Proteomes" id="UP000593594"/>
    </source>
</evidence>
<dbReference type="InterPro" id="IPR031304">
    <property type="entry name" value="SLT_2"/>
</dbReference>